<comment type="caution">
    <text evidence="2">The sequence shown here is derived from an EMBL/GenBank/DDBJ whole genome shotgun (WGS) entry which is preliminary data.</text>
</comment>
<accession>A0A4E0QS50</accession>
<protein>
    <recommendedName>
        <fullName evidence="4">Ribosome-binding factor A</fullName>
    </recommendedName>
</protein>
<dbReference type="Proteomes" id="UP000030428">
    <property type="component" value="Unassembled WGS sequence"/>
</dbReference>
<evidence type="ECO:0008006" key="4">
    <source>
        <dbReference type="Google" id="ProtNLM"/>
    </source>
</evidence>
<proteinExistence type="predicted"/>
<dbReference type="InterPro" id="IPR023799">
    <property type="entry name" value="RbfA_dom_sf"/>
</dbReference>
<dbReference type="InterPro" id="IPR015946">
    <property type="entry name" value="KH_dom-like_a/b"/>
</dbReference>
<keyword evidence="3" id="KW-1185">Reference proteome</keyword>
<dbReference type="GO" id="GO:0006364">
    <property type="term" value="P:rRNA processing"/>
    <property type="evidence" value="ECO:0007669"/>
    <property type="project" value="InterPro"/>
</dbReference>
<organism evidence="2 3">
    <name type="scientific">Candidatus Thiomargarita nelsonii</name>
    <dbReference type="NCBI Taxonomy" id="1003181"/>
    <lineage>
        <taxon>Bacteria</taxon>
        <taxon>Pseudomonadati</taxon>
        <taxon>Pseudomonadota</taxon>
        <taxon>Gammaproteobacteria</taxon>
        <taxon>Thiotrichales</taxon>
        <taxon>Thiotrichaceae</taxon>
        <taxon>Thiomargarita</taxon>
    </lineage>
</organism>
<evidence type="ECO:0000313" key="2">
    <source>
        <dbReference type="EMBL" id="TGO02135.1"/>
    </source>
</evidence>
<evidence type="ECO:0000256" key="1">
    <source>
        <dbReference type="ARBA" id="ARBA00022517"/>
    </source>
</evidence>
<name>A0A4E0QS50_9GAMM</name>
<dbReference type="EMBL" id="JSZA02000214">
    <property type="protein sequence ID" value="TGO02135.1"/>
    <property type="molecule type" value="Genomic_DNA"/>
</dbReference>
<gene>
    <name evidence="2" type="ORF">PN36_29940</name>
</gene>
<dbReference type="Pfam" id="PF02033">
    <property type="entry name" value="RBFA"/>
    <property type="match status" value="1"/>
</dbReference>
<keyword evidence="1" id="KW-0690">Ribosome biogenesis</keyword>
<dbReference type="Gene3D" id="3.30.300.20">
    <property type="match status" value="1"/>
</dbReference>
<dbReference type="AlphaFoldDB" id="A0A4E0QS50"/>
<sequence>MKSRKQYLKEIATLCAEIGPEDGINPRTLFHKSARKKTDRKAYQVCKQAAKTLNMVISLEPLLRELRVGSVEPDPDSSHLLVYVEPSTPHQILDEHQVLEALQQTSGHLRSAVARAINRKRAPQLSFRFTPEVAPQ</sequence>
<dbReference type="SUPFAM" id="SSF89919">
    <property type="entry name" value="Ribosome-binding factor A, RbfA"/>
    <property type="match status" value="1"/>
</dbReference>
<reference evidence="2 3" key="1">
    <citation type="journal article" date="2016" name="Front. Microbiol.">
        <title>Single-Cell (Meta-)Genomics of a Dimorphic Candidatus Thiomargarita nelsonii Reveals Genomic Plasticity.</title>
        <authorList>
            <person name="Flood B.E."/>
            <person name="Fliss P."/>
            <person name="Jones D.S."/>
            <person name="Dick G.J."/>
            <person name="Jain S."/>
            <person name="Kaster A.K."/>
            <person name="Winkel M."/>
            <person name="Mussmann M."/>
            <person name="Bailey J."/>
        </authorList>
    </citation>
    <scope>NUCLEOTIDE SEQUENCE [LARGE SCALE GENOMIC DNA]</scope>
    <source>
        <strain evidence="2">Hydrate Ridge</strain>
    </source>
</reference>
<dbReference type="InterPro" id="IPR000238">
    <property type="entry name" value="RbfA"/>
</dbReference>
<evidence type="ECO:0000313" key="3">
    <source>
        <dbReference type="Proteomes" id="UP000030428"/>
    </source>
</evidence>